<dbReference type="Gene3D" id="3.40.50.300">
    <property type="entry name" value="P-loop containing nucleotide triphosphate hydrolases"/>
    <property type="match status" value="1"/>
</dbReference>
<name>A0A0B6ZK87_9EUPU</name>
<dbReference type="InterPro" id="IPR045063">
    <property type="entry name" value="Dynamin_N"/>
</dbReference>
<feature type="domain" description="Dynamin N-terminal" evidence="1">
    <location>
        <begin position="44"/>
        <end position="176"/>
    </location>
</feature>
<dbReference type="SUPFAM" id="SSF52540">
    <property type="entry name" value="P-loop containing nucleoside triphosphate hydrolases"/>
    <property type="match status" value="1"/>
</dbReference>
<reference evidence="2" key="1">
    <citation type="submission" date="2014-12" db="EMBL/GenBank/DDBJ databases">
        <title>Insight into the proteome of Arion vulgaris.</title>
        <authorList>
            <person name="Aradska J."/>
            <person name="Bulat T."/>
            <person name="Smidak R."/>
            <person name="Sarate P."/>
            <person name="Gangsoo J."/>
            <person name="Sialana F."/>
            <person name="Bilban M."/>
            <person name="Lubec G."/>
        </authorList>
    </citation>
    <scope>NUCLEOTIDE SEQUENCE</scope>
    <source>
        <tissue evidence="2">Skin</tissue>
    </source>
</reference>
<feature type="non-terminal residue" evidence="2">
    <location>
        <position position="178"/>
    </location>
</feature>
<dbReference type="PANTHER" id="PTHR26392:SF92">
    <property type="entry name" value="PROTEIN KINASE DOMAIN-CONTAINING PROTEIN"/>
    <property type="match status" value="1"/>
</dbReference>
<dbReference type="AlphaFoldDB" id="A0A0B6ZK87"/>
<protein>
    <recommendedName>
        <fullName evidence="1">Dynamin N-terminal domain-containing protein</fullName>
    </recommendedName>
</protein>
<dbReference type="EMBL" id="HACG01021967">
    <property type="protein sequence ID" value="CEK68832.1"/>
    <property type="molecule type" value="Transcribed_RNA"/>
</dbReference>
<organism evidence="2">
    <name type="scientific">Arion vulgaris</name>
    <dbReference type="NCBI Taxonomy" id="1028688"/>
    <lineage>
        <taxon>Eukaryota</taxon>
        <taxon>Metazoa</taxon>
        <taxon>Spiralia</taxon>
        <taxon>Lophotrochozoa</taxon>
        <taxon>Mollusca</taxon>
        <taxon>Gastropoda</taxon>
        <taxon>Heterobranchia</taxon>
        <taxon>Euthyneura</taxon>
        <taxon>Panpulmonata</taxon>
        <taxon>Eupulmonata</taxon>
        <taxon>Stylommatophora</taxon>
        <taxon>Helicina</taxon>
        <taxon>Arionoidea</taxon>
        <taxon>Arionidae</taxon>
        <taxon>Arion</taxon>
    </lineage>
</organism>
<sequence>RTRSYIKEELPEPFQNDLEQCSPQYETRLQNSIDDLQTSQCILLFAGEVGAGKSSLINLFLGVKIMPTSGLQCTAAIVEISYGSAPQVTAHYRDDSSGKSFRTICEKMGASNNADTFLDKVHTMITERDDETGESPYEKIQLEWPIEMLQGGVTIVDSPGVGGKNGVSQMLSSYLKKP</sequence>
<gene>
    <name evidence="2" type="primary">ORF67917</name>
</gene>
<proteinExistence type="predicted"/>
<accession>A0A0B6ZK87</accession>
<dbReference type="InterPro" id="IPR027417">
    <property type="entry name" value="P-loop_NTPase"/>
</dbReference>
<evidence type="ECO:0000259" key="1">
    <source>
        <dbReference type="Pfam" id="PF00350"/>
    </source>
</evidence>
<feature type="non-terminal residue" evidence="2">
    <location>
        <position position="1"/>
    </location>
</feature>
<evidence type="ECO:0000313" key="2">
    <source>
        <dbReference type="EMBL" id="CEK68832.1"/>
    </source>
</evidence>
<dbReference type="Pfam" id="PF00350">
    <property type="entry name" value="Dynamin_N"/>
    <property type="match status" value="1"/>
</dbReference>
<dbReference type="PANTHER" id="PTHR26392">
    <property type="entry name" value="MITOGEN-ACTIVATED PROTEIN KINASE KINASE KINASE 7-RELATED"/>
    <property type="match status" value="1"/>
</dbReference>